<evidence type="ECO:0000256" key="2">
    <source>
        <dbReference type="SAM" id="SignalP"/>
    </source>
</evidence>
<dbReference type="Proteomes" id="UP000051952">
    <property type="component" value="Unassembled WGS sequence"/>
</dbReference>
<dbReference type="EMBL" id="CYKH01001432">
    <property type="protein sequence ID" value="CUI14609.1"/>
    <property type="molecule type" value="Genomic_DNA"/>
</dbReference>
<feature type="transmembrane region" description="Helical" evidence="1">
    <location>
        <begin position="864"/>
        <end position="883"/>
    </location>
</feature>
<keyword evidence="1" id="KW-0472">Membrane</keyword>
<reference evidence="4" key="1">
    <citation type="submission" date="2015-09" db="EMBL/GenBank/DDBJ databases">
        <authorList>
            <consortium name="Pathogen Informatics"/>
        </authorList>
    </citation>
    <scope>NUCLEOTIDE SEQUENCE [LARGE SCALE GENOMIC DNA]</scope>
    <source>
        <strain evidence="4">Lake Konstanz</strain>
    </source>
</reference>
<sequence>MRTALLRICATAFFQLLLLLMCVASEFTFEATNVLFFPQTIMTAGSYSISCSDPSERLIVIGCSPPVNNSFPGGAASPTDPGVVSIQVLRSPSQLTVSDSSVYTYLNNSKSTLAGCSIHITYLAPVPSAVNLSGNVLVALKTSLAELRILLHSRLTLGGSFVWIQGLDDPNASIGLVSVVAGPKSSFVCGGSHSSAPRCSVSLGASFVRFSKSPPITKLLVVLNGTDVTMATWRWPFNISSFALVLIDNVTITSRWSYPVPDSHSIILVDVIGAIAGSRLLALLNPYQQYDRVSVSYPQFAGDISARNCSFVGEDDFVAIFDFSDLKRTTIALESVSVLSFLLNVVRVNTLSFDISEITAVPRSLTISRSYLASASSLITFGIVDTPNYRDVWNTVVIRHSNITIPALRELLSIEIDGSAVSLVAPPLGSHLVHLAMNFTLHRCVVSLASNTASLLAVLGPEGSATQAPFPIISNSTVRFEGVVIEQLWQAKLYMGYVFPAVSVIHLKNVSNTTIAFIACDVSVRQVSPASAVLRTALLLEIHGMFLHSSIVFERSSFAVDTRGNFTAPSALQMPIIAFSSDVISTTIGIVASNFTNIPIITSGAQLANLHRSTSAVFMVGCHNRWCPKQQPSSSNCMGLSIDNVYNKTEFVGSSAVVTHCTSTSYTFTQPKSNTSMVTLTPSVSHSLEFVLATPVPILSRTLAAAPAATQIFTVAIAAPLASAVLATSVAGVIQRSTVVLQFSTCTLDGDETRVYALPPRGQQLAINENPTRLSFGYATGSMYRGGAVGNSALLVGVCVAVIPAVALYHRFSQSNDDSPKSISCSLARLRLPSRVFVVLSVLLQPTATACAGLLFLALSAGDVVLAVAAALLWFCVILWFVWAVQHGCSKLVVACMKPPRDDGAFDFILERPNDWVPQPHLTDATAPSTKLKWIMDASEKGAKHFALQFSVLIAPVGKGTYRQQYYCFGCLWSVITGVVGALDPSAASSCQLAQVTLVAVAALSLVSLVAIRPYTSKFDQGFQILLELLSLIAAVLILTGAGASGGAMSISYAQIGISFIVSLLRGANRVLLWCTDLQWTNHSVDKKKKVRQLNPTCSVVQHLNLSYSSAGESVVAGSFTHNSIRNSSFHPPCDHDYTSALQRRVHREMEQRRDQLKYLIEFITSTR</sequence>
<feature type="transmembrane region" description="Helical" evidence="1">
    <location>
        <begin position="995"/>
        <end position="1013"/>
    </location>
</feature>
<feature type="transmembrane region" description="Helical" evidence="1">
    <location>
        <begin position="966"/>
        <end position="983"/>
    </location>
</feature>
<accession>A0A0S4KLY9</accession>
<keyword evidence="1" id="KW-0812">Transmembrane</keyword>
<feature type="transmembrane region" description="Helical" evidence="1">
    <location>
        <begin position="1025"/>
        <end position="1044"/>
    </location>
</feature>
<feature type="transmembrane region" description="Helical" evidence="1">
    <location>
        <begin position="793"/>
        <end position="812"/>
    </location>
</feature>
<name>A0A0S4KLY9_BODSA</name>
<protein>
    <submittedName>
        <fullName evidence="3">Membrane-associated protein, putative</fullName>
    </submittedName>
</protein>
<keyword evidence="2" id="KW-0732">Signal</keyword>
<feature type="transmembrane region" description="Helical" evidence="1">
    <location>
        <begin position="836"/>
        <end position="858"/>
    </location>
</feature>
<evidence type="ECO:0000256" key="1">
    <source>
        <dbReference type="SAM" id="Phobius"/>
    </source>
</evidence>
<evidence type="ECO:0000313" key="3">
    <source>
        <dbReference type="EMBL" id="CUI14609.1"/>
    </source>
</evidence>
<proteinExistence type="predicted"/>
<feature type="signal peptide" evidence="2">
    <location>
        <begin position="1"/>
        <end position="24"/>
    </location>
</feature>
<gene>
    <name evidence="3" type="ORF">BSAL_08390</name>
</gene>
<feature type="transmembrane region" description="Helical" evidence="1">
    <location>
        <begin position="1050"/>
        <end position="1068"/>
    </location>
</feature>
<evidence type="ECO:0000313" key="4">
    <source>
        <dbReference type="Proteomes" id="UP000051952"/>
    </source>
</evidence>
<organism evidence="3 4">
    <name type="scientific">Bodo saltans</name>
    <name type="common">Flagellated protozoan</name>
    <dbReference type="NCBI Taxonomy" id="75058"/>
    <lineage>
        <taxon>Eukaryota</taxon>
        <taxon>Discoba</taxon>
        <taxon>Euglenozoa</taxon>
        <taxon>Kinetoplastea</taxon>
        <taxon>Metakinetoplastina</taxon>
        <taxon>Eubodonida</taxon>
        <taxon>Bodonidae</taxon>
        <taxon>Bodo</taxon>
    </lineage>
</organism>
<dbReference type="VEuPathDB" id="TriTrypDB:BSAL_08390"/>
<keyword evidence="1" id="KW-1133">Transmembrane helix</keyword>
<keyword evidence="4" id="KW-1185">Reference proteome</keyword>
<dbReference type="AlphaFoldDB" id="A0A0S4KLY9"/>
<feature type="chain" id="PRO_5006623416" evidence="2">
    <location>
        <begin position="25"/>
        <end position="1168"/>
    </location>
</feature>